<keyword evidence="4" id="KW-1185">Reference proteome</keyword>
<name>A0ABU5XXC2_9MYCO</name>
<feature type="chain" id="PRO_5046905676" description="PE-PGRS family protein" evidence="2">
    <location>
        <begin position="32"/>
        <end position="269"/>
    </location>
</feature>
<evidence type="ECO:0000313" key="3">
    <source>
        <dbReference type="EMBL" id="MEB3032438.1"/>
    </source>
</evidence>
<evidence type="ECO:0000313" key="4">
    <source>
        <dbReference type="Proteomes" id="UP001298593"/>
    </source>
</evidence>
<reference evidence="3 4" key="1">
    <citation type="submission" date="2023-12" db="EMBL/GenBank/DDBJ databases">
        <title>Description of new species of Mycobacterium terrae complex isolated from sewage at the Sao Paulo Zoological Park Foundation in Brazil.</title>
        <authorList>
            <person name="Romagnoli C.L."/>
            <person name="Conceicao E.C."/>
            <person name="Machado E."/>
            <person name="Barreto L.B.P.F."/>
            <person name="Sharma A."/>
            <person name="Silva N.M."/>
            <person name="Marques L.E."/>
            <person name="Juliana M.A."/>
            <person name="Lourenco M.C.S."/>
            <person name="Digiampietri L.A."/>
            <person name="Suffys P.N."/>
            <person name="Viana-Niero C."/>
        </authorList>
    </citation>
    <scope>NUCLEOTIDE SEQUENCE [LARGE SCALE GENOMIC DNA]</scope>
    <source>
        <strain evidence="3 4">MYC340</strain>
    </source>
</reference>
<protein>
    <recommendedName>
        <fullName evidence="5">PE-PGRS family protein</fullName>
    </recommendedName>
</protein>
<dbReference type="RefSeq" id="WP_408066305.1">
    <property type="nucleotide sequence ID" value="NZ_JAYJJU010000010.1"/>
</dbReference>
<evidence type="ECO:0000256" key="2">
    <source>
        <dbReference type="SAM" id="SignalP"/>
    </source>
</evidence>
<feature type="region of interest" description="Disordered" evidence="1">
    <location>
        <begin position="212"/>
        <end position="243"/>
    </location>
</feature>
<comment type="caution">
    <text evidence="3">The sequence shown here is derived from an EMBL/GenBank/DDBJ whole genome shotgun (WGS) entry which is preliminary data.</text>
</comment>
<organism evidence="3 4">
    <name type="scientific">[Mycobacterium] nativiensis</name>
    <dbReference type="NCBI Taxonomy" id="2855503"/>
    <lineage>
        <taxon>Bacteria</taxon>
        <taxon>Bacillati</taxon>
        <taxon>Actinomycetota</taxon>
        <taxon>Actinomycetes</taxon>
        <taxon>Mycobacteriales</taxon>
        <taxon>Mycobacteriaceae</taxon>
        <taxon>Mycolicibacter</taxon>
    </lineage>
</organism>
<feature type="non-terminal residue" evidence="3">
    <location>
        <position position="269"/>
    </location>
</feature>
<sequence length="269" mass="25934">MARCCDEVSTPRRNLLPVLAHRVKLATPAMAAMVALGSAPVASTPTAHADEFDWFVDLVSPLFGSPVDDDGATAGFHWFDPATGDASDPELSDFDAVPLSAEASGTDLLYQWLHDGMQDWINSPFGQQLGGLINPLFAPLTQGACGVICNGVDGTADSPDGGTGGLWFGDGGRGWSSTLDDVAGGNGGHAGGFGNGGDGGAGGLGAGGGNGGDGGQFWGNGGHGGAGGDGSGDGGAGGTGGDGGNSNYLYGSGGIGGAGGDGSATAGDG</sequence>
<keyword evidence="2" id="KW-0732">Signal</keyword>
<dbReference type="Proteomes" id="UP001298593">
    <property type="component" value="Unassembled WGS sequence"/>
</dbReference>
<proteinExistence type="predicted"/>
<dbReference type="EMBL" id="JAYJJU010000010">
    <property type="protein sequence ID" value="MEB3032438.1"/>
    <property type="molecule type" value="Genomic_DNA"/>
</dbReference>
<dbReference type="Pfam" id="PF21526">
    <property type="entry name" value="PGRS"/>
    <property type="match status" value="1"/>
</dbReference>
<evidence type="ECO:0000256" key="1">
    <source>
        <dbReference type="SAM" id="MobiDB-lite"/>
    </source>
</evidence>
<gene>
    <name evidence="3" type="ORF">KV113_12825</name>
</gene>
<dbReference type="InterPro" id="IPR048996">
    <property type="entry name" value="PGRS_rpt"/>
</dbReference>
<feature type="signal peptide" evidence="2">
    <location>
        <begin position="1"/>
        <end position="31"/>
    </location>
</feature>
<evidence type="ECO:0008006" key="5">
    <source>
        <dbReference type="Google" id="ProtNLM"/>
    </source>
</evidence>
<accession>A0ABU5XXC2</accession>